<dbReference type="SMART" id="SM00849">
    <property type="entry name" value="Lactamase_B"/>
    <property type="match status" value="1"/>
</dbReference>
<dbReference type="InterPro" id="IPR011108">
    <property type="entry name" value="RMMBL"/>
</dbReference>
<protein>
    <submittedName>
        <fullName evidence="5">Ribonuclease</fullName>
        <ecNumber evidence="5">3.1.-.-</ecNumber>
    </submittedName>
</protein>
<gene>
    <name evidence="5" type="ORF">VP180_00029</name>
    <name evidence="6" type="ORF">VP19_00029</name>
    <name evidence="4" type="ORF">VP1_00029</name>
    <name evidence="7" type="ORF">VP2_00029</name>
</gene>
<dbReference type="GO" id="GO:0004521">
    <property type="term" value="F:RNA endonuclease activity"/>
    <property type="evidence" value="ECO:0007669"/>
    <property type="project" value="TreeGrafter"/>
</dbReference>
<dbReference type="EMBL" id="MT898293">
    <property type="protein sequence ID" value="QOS25379.1"/>
    <property type="molecule type" value="Genomic_DNA"/>
</dbReference>
<dbReference type="PANTHER" id="PTHR11203">
    <property type="entry name" value="CLEAVAGE AND POLYADENYLATION SPECIFICITY FACTOR FAMILY MEMBER"/>
    <property type="match status" value="1"/>
</dbReference>
<dbReference type="AlphaFoldDB" id="A0A7M1VY90"/>
<evidence type="ECO:0000259" key="2">
    <source>
        <dbReference type="SMART" id="SM00849"/>
    </source>
</evidence>
<organism evidence="5">
    <name type="scientific">Vibrio parahaemolyticus</name>
    <dbReference type="NCBI Taxonomy" id="670"/>
    <lineage>
        <taxon>Bacteria</taxon>
        <taxon>Pseudomonadati</taxon>
        <taxon>Pseudomonadota</taxon>
        <taxon>Gammaproteobacteria</taxon>
        <taxon>Vibrionales</taxon>
        <taxon>Vibrionaceae</taxon>
        <taxon>Vibrio</taxon>
    </lineage>
</organism>
<dbReference type="EC" id="3.1.-.-" evidence="5"/>
<dbReference type="SMART" id="SM01027">
    <property type="entry name" value="Beta-Casp"/>
    <property type="match status" value="1"/>
</dbReference>
<accession>A0A7M1VY90</accession>
<evidence type="ECO:0000313" key="5">
    <source>
        <dbReference type="EMBL" id="QOS19364.1"/>
    </source>
</evidence>
<evidence type="ECO:0000313" key="4">
    <source>
        <dbReference type="EMBL" id="QOS15519.1"/>
    </source>
</evidence>
<dbReference type="PANTHER" id="PTHR11203:SF37">
    <property type="entry name" value="INTEGRATOR COMPLEX SUBUNIT 11"/>
    <property type="match status" value="1"/>
</dbReference>
<dbReference type="Gene3D" id="3.60.15.10">
    <property type="entry name" value="Ribonuclease Z/Hydroxyacylglutathione hydrolase-like"/>
    <property type="match status" value="1"/>
</dbReference>
<dbReference type="Pfam" id="PF07521">
    <property type="entry name" value="RMMBL"/>
    <property type="match status" value="1"/>
</dbReference>
<dbReference type="Pfam" id="PF10996">
    <property type="entry name" value="Beta-Casp"/>
    <property type="match status" value="1"/>
</dbReference>
<reference evidence="5" key="1">
    <citation type="submission" date="2020-08" db="EMBL/GenBank/DDBJ databases">
        <title>Genetic structure, function and evolution of capsule biosynthesis loci in Vibrio parahaemolyticus.</title>
        <authorList>
            <person name="Li L."/>
            <person name="Bian S."/>
        </authorList>
    </citation>
    <scope>NUCLEOTIDE SEQUENCE</scope>
    <source>
        <strain evidence="4">VP1</strain>
        <strain evidence="5">VP180</strain>
        <strain evidence="6">VP19</strain>
        <strain evidence="7">VP2</strain>
    </source>
</reference>
<name>A0A7M1VY90_VIBPH</name>
<evidence type="ECO:0000313" key="6">
    <source>
        <dbReference type="EMBL" id="QOS24636.1"/>
    </source>
</evidence>
<dbReference type="InterPro" id="IPR001279">
    <property type="entry name" value="Metallo-B-lactamas"/>
</dbReference>
<dbReference type="EMBL" id="MT898273">
    <property type="protein sequence ID" value="QOS24636.1"/>
    <property type="molecule type" value="Genomic_DNA"/>
</dbReference>
<dbReference type="InterPro" id="IPR022712">
    <property type="entry name" value="Beta_Casp"/>
</dbReference>
<dbReference type="Pfam" id="PF00753">
    <property type="entry name" value="Lactamase_B"/>
    <property type="match status" value="1"/>
</dbReference>
<feature type="domain" description="Beta-Casp" evidence="3">
    <location>
        <begin position="296"/>
        <end position="426"/>
    </location>
</feature>
<dbReference type="Gene3D" id="3.40.50.10890">
    <property type="match status" value="1"/>
</dbReference>
<dbReference type="GO" id="GO:0016787">
    <property type="term" value="F:hydrolase activity"/>
    <property type="evidence" value="ECO:0007669"/>
    <property type="project" value="UniProtKB-KW"/>
</dbReference>
<proteinExistence type="predicted"/>
<keyword evidence="1 5" id="KW-0378">Hydrolase</keyword>
<evidence type="ECO:0000259" key="3">
    <source>
        <dbReference type="SMART" id="SM01027"/>
    </source>
</evidence>
<feature type="domain" description="Metallo-beta-lactamase" evidence="2">
    <location>
        <begin position="73"/>
        <end position="278"/>
    </location>
</feature>
<evidence type="ECO:0000313" key="7">
    <source>
        <dbReference type="EMBL" id="QOS25379.1"/>
    </source>
</evidence>
<dbReference type="InterPro" id="IPR036866">
    <property type="entry name" value="RibonucZ/Hydroxyglut_hydro"/>
</dbReference>
<dbReference type="SUPFAM" id="SSF56281">
    <property type="entry name" value="Metallo-hydrolase/oxidoreductase"/>
    <property type="match status" value="1"/>
</dbReference>
<dbReference type="EMBL" id="MT898130">
    <property type="protein sequence ID" value="QOS19364.1"/>
    <property type="molecule type" value="Genomic_DNA"/>
</dbReference>
<dbReference type="InterPro" id="IPR050698">
    <property type="entry name" value="MBL"/>
</dbReference>
<dbReference type="CDD" id="cd16295">
    <property type="entry name" value="TTHA0252-CPSF-like_MBL-fold"/>
    <property type="match status" value="1"/>
</dbReference>
<evidence type="ECO:0000256" key="1">
    <source>
        <dbReference type="ARBA" id="ARBA00022801"/>
    </source>
</evidence>
<sequence length="501" mass="56223">MSNPKQSNGDALHQNKELNLTSSYSYLIPSNQRLPYPRDLVLTYACSRRSNRQTTPISDIASVIHHGGKHTVTGSCHELKLPHDSILIDCGLFQGKDIHFGNRRASLDIEFPVKHIKALILTHAHIDHIGRVPWLLAAGFKGPIYCTKATAELVPLMLEDGLKLQLGLNYHQRQQVLNVIKKQLRPHDYQQWLPLGKQCYLRFQPAGHILGSAYVEFKLPNNEIIVFSGDLGPSNTPLLPDPKPPKRADYLFIEFTYGNKEHEDIATRTERLNAIIDHALQDGGVILIPAFSVGHTQELLFDIEQLIHQRDLSSSLPIILDSPLAKRVTKTYRRFKKLWGKEARKKLNNHRHPLAFEQCITVENHRKHQALVNRLASTDEPAIVVAASGMCEGGRIVNYLKALLPDERNDVLFAGYQAEGTLGREIQSGSHTVYIDNQPIEANAQIHTICGYSAHADQSDLLKFVTGIPAQPKAVHLIHGEKEAKRELGEKLEAEGIEVVY</sequence>
<dbReference type="EMBL" id="MT898026">
    <property type="protein sequence ID" value="QOS15519.1"/>
    <property type="molecule type" value="Genomic_DNA"/>
</dbReference>